<keyword evidence="3 7" id="KW-0489">Methyltransferase</keyword>
<keyword evidence="6 7" id="KW-0694">RNA-binding</keyword>
<protein>
    <submittedName>
        <fullName evidence="10">NOL1/NOP2/sun family protein</fullName>
    </submittedName>
</protein>
<evidence type="ECO:0000256" key="1">
    <source>
        <dbReference type="ARBA" id="ARBA00007494"/>
    </source>
</evidence>
<dbReference type="Proteomes" id="UP000005561">
    <property type="component" value="Unassembled WGS sequence"/>
</dbReference>
<comment type="similarity">
    <text evidence="1 7">Belongs to the class I-like SAM-binding methyltransferase superfamily. RsmB/NOP family.</text>
</comment>
<dbReference type="PANTHER" id="PTHR22807">
    <property type="entry name" value="NOP2 YEAST -RELATED NOL1/NOP2/FMU SUN DOMAIN-CONTAINING"/>
    <property type="match status" value="1"/>
</dbReference>
<evidence type="ECO:0000259" key="9">
    <source>
        <dbReference type="PROSITE" id="PS51686"/>
    </source>
</evidence>
<dbReference type="STRING" id="168384.SAMN05660368_00264"/>
<evidence type="ECO:0000256" key="6">
    <source>
        <dbReference type="ARBA" id="ARBA00022884"/>
    </source>
</evidence>
<comment type="caution">
    <text evidence="7">Lacks conserved residue(s) required for the propagation of feature annotation.</text>
</comment>
<feature type="domain" description="SAM-dependent MTase RsmB/NOP-type" evidence="9">
    <location>
        <begin position="64"/>
        <end position="363"/>
    </location>
</feature>
<evidence type="ECO:0000256" key="2">
    <source>
        <dbReference type="ARBA" id="ARBA00022490"/>
    </source>
</evidence>
<feature type="active site" description="Nucleophile" evidence="7">
    <location>
        <position position="301"/>
    </location>
</feature>
<feature type="binding site" evidence="7">
    <location>
        <position position="248"/>
    </location>
    <ligand>
        <name>S-adenosyl-L-methionine</name>
        <dbReference type="ChEBI" id="CHEBI:59789"/>
    </ligand>
</feature>
<feature type="compositionally biased region" description="Basic and acidic residues" evidence="8">
    <location>
        <begin position="18"/>
        <end position="45"/>
    </location>
</feature>
<keyword evidence="11" id="KW-1185">Reference proteome</keyword>
<dbReference type="Gene3D" id="3.30.70.1170">
    <property type="entry name" value="Sun protein, domain 3"/>
    <property type="match status" value="1"/>
</dbReference>
<dbReference type="Pfam" id="PF17126">
    <property type="entry name" value="RsmF_methylt_CI"/>
    <property type="match status" value="1"/>
</dbReference>
<evidence type="ECO:0000256" key="7">
    <source>
        <dbReference type="PROSITE-ProRule" id="PRU01023"/>
    </source>
</evidence>
<dbReference type="EMBL" id="ACCL02000008">
    <property type="protein sequence ID" value="EET61063.1"/>
    <property type="molecule type" value="Genomic_DNA"/>
</dbReference>
<dbReference type="PROSITE" id="PS01153">
    <property type="entry name" value="NOL1_NOP2_SUN"/>
    <property type="match status" value="1"/>
</dbReference>
<dbReference type="CDD" id="cd21147">
    <property type="entry name" value="RsmF_methylt_CTD1"/>
    <property type="match status" value="1"/>
</dbReference>
<dbReference type="PANTHER" id="PTHR22807:SF30">
    <property type="entry name" value="28S RRNA (CYTOSINE(4447)-C(5))-METHYLTRANSFERASE-RELATED"/>
    <property type="match status" value="1"/>
</dbReference>
<comment type="caution">
    <text evidence="10">The sequence shown here is derived from an EMBL/GenBank/DDBJ whole genome shotgun (WGS) entry which is preliminary data.</text>
</comment>
<keyword evidence="2" id="KW-0963">Cytoplasm</keyword>
<dbReference type="Pfam" id="PF01189">
    <property type="entry name" value="Methyltr_RsmB-F"/>
    <property type="match status" value="1"/>
</dbReference>
<dbReference type="InterPro" id="IPR023267">
    <property type="entry name" value="RCMT"/>
</dbReference>
<evidence type="ECO:0000256" key="5">
    <source>
        <dbReference type="ARBA" id="ARBA00022691"/>
    </source>
</evidence>
<dbReference type="PROSITE" id="PS51686">
    <property type="entry name" value="SAM_MT_RSMB_NOP"/>
    <property type="match status" value="1"/>
</dbReference>
<dbReference type="Gene3D" id="3.40.50.150">
    <property type="entry name" value="Vaccinia Virus protein VP39"/>
    <property type="match status" value="1"/>
</dbReference>
<name>C6LET0_9FIRM</name>
<dbReference type="Gene3D" id="2.30.130.60">
    <property type="match status" value="1"/>
</dbReference>
<dbReference type="AlphaFoldDB" id="C6LET0"/>
<dbReference type="Pfam" id="PF13636">
    <property type="entry name" value="Methyltranf_PUA"/>
    <property type="match status" value="1"/>
</dbReference>
<sequence length="549" mass="61656">MPGTQPENKKCRRQNSRRMAEKEKQQRENDRDMEIQREQNRKTELPENFRENMKRLLKEAYPEYLESLSQTPVQGIRVNTGKISTEHFLEICPFPVMPVPWTRNGFYVSMHTTETSDGRFLDAMHTTETSNGRFLVTKDAQVTRHPYYYAGLYYVQEPSAMLPAALLEAEPGERILDLCAAPGGKATELGSRLAGEGVLVANDISASRAKALLKNLEQHGVGNVLVCSEAPQKLQKIYPAYFDRILVDAPCSGEGMLRREPSMKKAYEAHGPAYYAPLQREIVEAAAAMLRPGGRMVYSTCTFSEQENEETVLALLADHPELRLVKTEVPGGEDIPEMLAGCVRLYPHRVKGEGHFAAVLEKLSGNTPDNADREEAFNSMRAIHERKGAGNTAVFSKEKTSGGTPGLKAPAQWQEFSGRYLKKEFAGWRFLSIKERLYALPPQADVDRRLRYLRTGLFLGECRQHGFEPSQALAMYLKQREVKNSISFAAEDTRTVRYLKGETVSLTAEEAAEADSGWILVCTDGFPLGWAKHSGGTLKNKYYAGWRMN</sequence>
<dbReference type="GO" id="GO:0003723">
    <property type="term" value="F:RNA binding"/>
    <property type="evidence" value="ECO:0007669"/>
    <property type="project" value="UniProtKB-UniRule"/>
</dbReference>
<dbReference type="GO" id="GO:0008173">
    <property type="term" value="F:RNA methyltransferase activity"/>
    <property type="evidence" value="ECO:0007669"/>
    <property type="project" value="InterPro"/>
</dbReference>
<gene>
    <name evidence="10" type="ORF">BRYFOR_07131</name>
</gene>
<dbReference type="InterPro" id="IPR029063">
    <property type="entry name" value="SAM-dependent_MTases_sf"/>
</dbReference>
<proteinExistence type="inferred from homology"/>
<dbReference type="InterPro" id="IPR031340">
    <property type="entry name" value="RsmF_methylt_CI"/>
</dbReference>
<keyword evidence="5 7" id="KW-0949">S-adenosyl-L-methionine</keyword>
<accession>C6LET0</accession>
<dbReference type="SUPFAM" id="SSF53335">
    <property type="entry name" value="S-adenosyl-L-methionine-dependent methyltransferases"/>
    <property type="match status" value="1"/>
</dbReference>
<feature type="binding site" evidence="7">
    <location>
        <begin position="179"/>
        <end position="185"/>
    </location>
    <ligand>
        <name>S-adenosyl-L-methionine</name>
        <dbReference type="ChEBI" id="CHEBI:59789"/>
    </ligand>
</feature>
<dbReference type="Pfam" id="PF17125">
    <property type="entry name" value="Methyltr_RsmF_N"/>
    <property type="match status" value="1"/>
</dbReference>
<dbReference type="InterPro" id="IPR049560">
    <property type="entry name" value="MeTrfase_RsmB-F_NOP2_cat"/>
</dbReference>
<feature type="binding site" evidence="7">
    <location>
        <position position="203"/>
    </location>
    <ligand>
        <name>S-adenosyl-L-methionine</name>
        <dbReference type="ChEBI" id="CHEBI:59789"/>
    </ligand>
</feature>
<organism evidence="10 11">
    <name type="scientific">Marvinbryantia formatexigens DSM 14469</name>
    <dbReference type="NCBI Taxonomy" id="478749"/>
    <lineage>
        <taxon>Bacteria</taxon>
        <taxon>Bacillati</taxon>
        <taxon>Bacillota</taxon>
        <taxon>Clostridia</taxon>
        <taxon>Lachnospirales</taxon>
        <taxon>Lachnospiraceae</taxon>
        <taxon>Marvinbryantia</taxon>
    </lineage>
</organism>
<dbReference type="eggNOG" id="COG0144">
    <property type="taxonomic scope" value="Bacteria"/>
</dbReference>
<dbReference type="InterPro" id="IPR018314">
    <property type="entry name" value="RsmB/NOL1/NOP2-like_CS"/>
</dbReference>
<evidence type="ECO:0000313" key="10">
    <source>
        <dbReference type="EMBL" id="EET61063.1"/>
    </source>
</evidence>
<dbReference type="InterPro" id="IPR031341">
    <property type="entry name" value="Methyltr_RsmF_N"/>
</dbReference>
<feature type="region of interest" description="Disordered" evidence="8">
    <location>
        <begin position="1"/>
        <end position="45"/>
    </location>
</feature>
<dbReference type="InterPro" id="IPR001678">
    <property type="entry name" value="MeTrfase_RsmB-F_NOP2_dom"/>
</dbReference>
<evidence type="ECO:0000256" key="3">
    <source>
        <dbReference type="ARBA" id="ARBA00022603"/>
    </source>
</evidence>
<dbReference type="CDD" id="cd02440">
    <property type="entry name" value="AdoMet_MTases"/>
    <property type="match status" value="1"/>
</dbReference>
<keyword evidence="4 7" id="KW-0808">Transferase</keyword>
<evidence type="ECO:0000256" key="8">
    <source>
        <dbReference type="SAM" id="MobiDB-lite"/>
    </source>
</evidence>
<reference evidence="10" key="1">
    <citation type="submission" date="2009-07" db="EMBL/GenBank/DDBJ databases">
        <authorList>
            <person name="Weinstock G."/>
            <person name="Sodergren E."/>
            <person name="Clifton S."/>
            <person name="Fulton L."/>
            <person name="Fulton B."/>
            <person name="Courtney L."/>
            <person name="Fronick C."/>
            <person name="Harrison M."/>
            <person name="Strong C."/>
            <person name="Farmer C."/>
            <person name="Delahaunty K."/>
            <person name="Markovic C."/>
            <person name="Hall O."/>
            <person name="Minx P."/>
            <person name="Tomlinson C."/>
            <person name="Mitreva M."/>
            <person name="Nelson J."/>
            <person name="Hou S."/>
            <person name="Wollam A."/>
            <person name="Pepin K.H."/>
            <person name="Johnson M."/>
            <person name="Bhonagiri V."/>
            <person name="Nash W.E."/>
            <person name="Warren W."/>
            <person name="Chinwalla A."/>
            <person name="Mardis E.R."/>
            <person name="Wilson R.K."/>
        </authorList>
    </citation>
    <scope>NUCLEOTIDE SEQUENCE [LARGE SCALE GENOMIC DNA]</scope>
    <source>
        <strain evidence="10">DSM 14469</strain>
    </source>
</reference>
<evidence type="ECO:0000313" key="11">
    <source>
        <dbReference type="Proteomes" id="UP000005561"/>
    </source>
</evidence>
<dbReference type="PRINTS" id="PR02008">
    <property type="entry name" value="RCMTFAMILY"/>
</dbReference>
<dbReference type="InterPro" id="IPR027391">
    <property type="entry name" value="Nol1_Nop2_Fmu_2"/>
</dbReference>
<dbReference type="GO" id="GO:0001510">
    <property type="term" value="P:RNA methylation"/>
    <property type="evidence" value="ECO:0007669"/>
    <property type="project" value="InterPro"/>
</dbReference>
<evidence type="ECO:0000256" key="4">
    <source>
        <dbReference type="ARBA" id="ARBA00022679"/>
    </source>
</evidence>